<dbReference type="Pfam" id="PF14111">
    <property type="entry name" value="DUF4283"/>
    <property type="match status" value="1"/>
</dbReference>
<reference evidence="2" key="1">
    <citation type="journal article" date="2014" name="Nat. Commun.">
        <title>The tobacco genome sequence and its comparison with those of tomato and potato.</title>
        <authorList>
            <person name="Sierro N."/>
            <person name="Battey J.N."/>
            <person name="Ouadi S."/>
            <person name="Bakaher N."/>
            <person name="Bovet L."/>
            <person name="Willig A."/>
            <person name="Goepfert S."/>
            <person name="Peitsch M.C."/>
            <person name="Ivanov N.V."/>
        </authorList>
    </citation>
    <scope>NUCLEOTIDE SEQUENCE [LARGE SCALE GENOMIC DNA]</scope>
</reference>
<dbReference type="InterPro" id="IPR025558">
    <property type="entry name" value="DUF4283"/>
</dbReference>
<accession>A0A1S4C7Y7</accession>
<dbReference type="GeneID" id="107816056"/>
<keyword evidence="2" id="KW-1185">Reference proteome</keyword>
<dbReference type="PANTHER" id="PTHR33233:SF14">
    <property type="entry name" value="ENDONUCLEASE_EXONUCLEASE_PHOSPHATASE"/>
    <property type="match status" value="1"/>
</dbReference>
<dbReference type="PaxDb" id="4097-A0A1S4C7Y7"/>
<sequence>MKEHGNPKPVDIDATSATQKLTFSAESHEAKDTLAFVVRGNRSLQQGSKLEYYPHVMKDGVKMIRLNQIEVEEETRKWKSSLIGYVLAGSPSFKEMLKFVYDVLHFVDTPQVYLHDDKYFIFRFQSDEDKLKVLKYGPYTFNNRPVMLKQWVPDFDISKESNRIVPTWVILPGLPIQYWVTKNLGRIASYLGKPVCTDKLTTQGDRISNARILVDMDISQLLPNFILIEDENKGCKEQRLEYKWKPSYCQVLVIARRSMSLMINLNLIREKKSIAKEEDKSRKNNNQQHNGK</sequence>
<name>A0A1S4C7Y7_TOBAC</name>
<evidence type="ECO:0000313" key="2">
    <source>
        <dbReference type="Proteomes" id="UP000790787"/>
    </source>
</evidence>
<dbReference type="RefSeq" id="XP_016497216.1">
    <property type="nucleotide sequence ID" value="XM_016641730.1"/>
</dbReference>
<evidence type="ECO:0000313" key="3">
    <source>
        <dbReference type="RefSeq" id="XP_016497216.1"/>
    </source>
</evidence>
<dbReference type="OMA" id="KEEPIAH"/>
<reference evidence="3" key="2">
    <citation type="submission" date="2025-08" db="UniProtKB">
        <authorList>
            <consortium name="RefSeq"/>
        </authorList>
    </citation>
    <scope>IDENTIFICATION</scope>
    <source>
        <tissue evidence="3">Leaf</tissue>
    </source>
</reference>
<dbReference type="OrthoDB" id="1939268at2759"/>
<gene>
    <name evidence="3" type="primary">LOC107816056</name>
</gene>
<proteinExistence type="predicted"/>
<organism evidence="2 3">
    <name type="scientific">Nicotiana tabacum</name>
    <name type="common">Common tobacco</name>
    <dbReference type="NCBI Taxonomy" id="4097"/>
    <lineage>
        <taxon>Eukaryota</taxon>
        <taxon>Viridiplantae</taxon>
        <taxon>Streptophyta</taxon>
        <taxon>Embryophyta</taxon>
        <taxon>Tracheophyta</taxon>
        <taxon>Spermatophyta</taxon>
        <taxon>Magnoliopsida</taxon>
        <taxon>eudicotyledons</taxon>
        <taxon>Gunneridae</taxon>
        <taxon>Pentapetalae</taxon>
        <taxon>asterids</taxon>
        <taxon>lamiids</taxon>
        <taxon>Solanales</taxon>
        <taxon>Solanaceae</taxon>
        <taxon>Nicotianoideae</taxon>
        <taxon>Nicotianeae</taxon>
        <taxon>Nicotiana</taxon>
    </lineage>
</organism>
<evidence type="ECO:0000259" key="1">
    <source>
        <dbReference type="Pfam" id="PF14111"/>
    </source>
</evidence>
<dbReference type="KEGG" id="nta:107816056"/>
<protein>
    <submittedName>
        <fullName evidence="3">Uncharacterized protein LOC107816056</fullName>
    </submittedName>
</protein>
<feature type="domain" description="DUF4283" evidence="1">
    <location>
        <begin position="76"/>
        <end position="157"/>
    </location>
</feature>
<dbReference type="Proteomes" id="UP000790787">
    <property type="component" value="Chromosome 15"/>
</dbReference>
<dbReference type="AlphaFoldDB" id="A0A1S4C7Y7"/>
<dbReference type="PANTHER" id="PTHR33233">
    <property type="entry name" value="ENDONUCLEASE/EXONUCLEASE/PHOSPHATASE"/>
    <property type="match status" value="1"/>
</dbReference>